<dbReference type="CDD" id="cd00400">
    <property type="entry name" value="Voltage_gated_ClC"/>
    <property type="match status" value="1"/>
</dbReference>
<dbReference type="EMBL" id="BQKE01000001">
    <property type="protein sequence ID" value="GJM62280.1"/>
    <property type="molecule type" value="Genomic_DNA"/>
</dbReference>
<dbReference type="SMART" id="SM00116">
    <property type="entry name" value="CBS"/>
    <property type="match status" value="2"/>
</dbReference>
<dbReference type="InterPro" id="IPR014743">
    <property type="entry name" value="Cl-channel_core"/>
</dbReference>
<keyword evidence="6 11" id="KW-0472">Membrane</keyword>
<evidence type="ECO:0000256" key="2">
    <source>
        <dbReference type="ARBA" id="ARBA00022448"/>
    </source>
</evidence>
<feature type="transmembrane region" description="Helical" evidence="11">
    <location>
        <begin position="189"/>
        <end position="211"/>
    </location>
</feature>
<feature type="domain" description="CBS" evidence="12">
    <location>
        <begin position="533"/>
        <end position="591"/>
    </location>
</feature>
<dbReference type="InterPro" id="IPR001807">
    <property type="entry name" value="ClC"/>
</dbReference>
<feature type="transmembrane region" description="Helical" evidence="11">
    <location>
        <begin position="265"/>
        <end position="287"/>
    </location>
</feature>
<evidence type="ECO:0000256" key="3">
    <source>
        <dbReference type="ARBA" id="ARBA00022692"/>
    </source>
</evidence>
<sequence length="596" mass="65757">MKKLLRLFLFWRVKHINNKNFTIILSGIVGILAGLSAILLKETVHTVQHFLQGDHRELSDTPYYILFPIIGIMITVFISRYIMKERVGHGISDVLFNISQKSAIMARGKMWSRMLLSAITVGFGGSVGLEAPIVVTGSAIGSNMATMMHLDYNRRSMLIGCGSAAAIAAIFNSPIAGVIFAIEVILSDISVSAFIPLLIASSAGALTSLAFGSNELLFSFKQIDEFHATDAFWFVGLGIFCAFVSLYFTRISYIVEPKIKEIKNYLLRGLVGGLILAVIIVIFPSIYGEGYETIKALLNGRGHEVFNFAGIFFERSETNVYLLVSMLAGIILLKPVATSLTIGSGGCGGIFAPSLFLGGISGFLFATVINLIIGDRICSPINFALVGMAGVMSGVLHAPLMGIFLIAEITGGYTLMVPLMLVSAISYFVIMAFEPHSIYTKKLIERGQIFQDDRDGQVLNSINMNKLIETDLLKVLPTATIEDMIPLVKASKRNIFPVVNEQGELKGIVTLDDIRELMFDDNKRTEIVVKTIMHKPHAEVYPDEHMRNVMTKFQRTGDWNLPVIDKENGNQYLGFVSKARIFNAYRSNLQRQQHKV</sequence>
<accession>A0AAN4W0K9</accession>
<keyword evidence="8" id="KW-0868">Chloride</keyword>
<evidence type="ECO:0000259" key="12">
    <source>
        <dbReference type="PROSITE" id="PS51371"/>
    </source>
</evidence>
<evidence type="ECO:0000256" key="9">
    <source>
        <dbReference type="ARBA" id="ARBA00023303"/>
    </source>
</evidence>
<protein>
    <submittedName>
        <fullName evidence="13">Chloride channel protein</fullName>
    </submittedName>
</protein>
<feature type="transmembrane region" description="Helical" evidence="11">
    <location>
        <begin position="385"/>
        <end position="407"/>
    </location>
</feature>
<dbReference type="SUPFAM" id="SSF54631">
    <property type="entry name" value="CBS-domain pair"/>
    <property type="match status" value="1"/>
</dbReference>
<dbReference type="PANTHER" id="PTHR43427">
    <property type="entry name" value="CHLORIDE CHANNEL PROTEIN CLC-E"/>
    <property type="match status" value="1"/>
</dbReference>
<keyword evidence="7" id="KW-0869">Chloride channel</keyword>
<dbReference type="InterPro" id="IPR046342">
    <property type="entry name" value="CBS_dom_sf"/>
</dbReference>
<keyword evidence="10" id="KW-0129">CBS domain</keyword>
<feature type="transmembrane region" description="Helical" evidence="11">
    <location>
        <begin position="61"/>
        <end position="82"/>
    </location>
</feature>
<feature type="transmembrane region" description="Helical" evidence="11">
    <location>
        <begin position="21"/>
        <end position="41"/>
    </location>
</feature>
<keyword evidence="4 11" id="KW-1133">Transmembrane helix</keyword>
<feature type="transmembrane region" description="Helical" evidence="11">
    <location>
        <begin position="320"/>
        <end position="338"/>
    </location>
</feature>
<evidence type="ECO:0000256" key="8">
    <source>
        <dbReference type="ARBA" id="ARBA00023214"/>
    </source>
</evidence>
<feature type="transmembrane region" description="Helical" evidence="11">
    <location>
        <begin position="115"/>
        <end position="137"/>
    </location>
</feature>
<comment type="caution">
    <text evidence="13">The sequence shown here is derived from an EMBL/GenBank/DDBJ whole genome shotgun (WGS) entry which is preliminary data.</text>
</comment>
<gene>
    <name evidence="13" type="ORF">PEDI_28320</name>
</gene>
<organism evidence="13 14">
    <name type="scientific">Persicobacter diffluens</name>
    <dbReference type="NCBI Taxonomy" id="981"/>
    <lineage>
        <taxon>Bacteria</taxon>
        <taxon>Pseudomonadati</taxon>
        <taxon>Bacteroidota</taxon>
        <taxon>Cytophagia</taxon>
        <taxon>Cytophagales</taxon>
        <taxon>Persicobacteraceae</taxon>
        <taxon>Persicobacter</taxon>
    </lineage>
</organism>
<dbReference type="AlphaFoldDB" id="A0AAN4W0K9"/>
<dbReference type="PROSITE" id="PS51371">
    <property type="entry name" value="CBS"/>
    <property type="match status" value="2"/>
</dbReference>
<feature type="transmembrane region" description="Helical" evidence="11">
    <location>
        <begin position="157"/>
        <end position="182"/>
    </location>
</feature>
<dbReference type="PANTHER" id="PTHR43427:SF6">
    <property type="entry name" value="CHLORIDE CHANNEL PROTEIN CLC-E"/>
    <property type="match status" value="1"/>
</dbReference>
<evidence type="ECO:0000256" key="4">
    <source>
        <dbReference type="ARBA" id="ARBA00022989"/>
    </source>
</evidence>
<dbReference type="SUPFAM" id="SSF81340">
    <property type="entry name" value="Clc chloride channel"/>
    <property type="match status" value="1"/>
</dbReference>
<evidence type="ECO:0000256" key="10">
    <source>
        <dbReference type="PROSITE-ProRule" id="PRU00703"/>
    </source>
</evidence>
<name>A0AAN4W0K9_9BACT</name>
<reference evidence="13 14" key="1">
    <citation type="submission" date="2021-12" db="EMBL/GenBank/DDBJ databases">
        <title>Genome sequencing of bacteria with rrn-lacking chromosome and rrn-plasmid.</title>
        <authorList>
            <person name="Anda M."/>
            <person name="Iwasaki W."/>
        </authorList>
    </citation>
    <scope>NUCLEOTIDE SEQUENCE [LARGE SCALE GENOMIC DNA]</scope>
    <source>
        <strain evidence="13 14">NBRC 15940</strain>
    </source>
</reference>
<keyword evidence="14" id="KW-1185">Reference proteome</keyword>
<feature type="transmembrane region" description="Helical" evidence="11">
    <location>
        <begin position="413"/>
        <end position="433"/>
    </location>
</feature>
<evidence type="ECO:0000313" key="14">
    <source>
        <dbReference type="Proteomes" id="UP001310022"/>
    </source>
</evidence>
<evidence type="ECO:0000256" key="11">
    <source>
        <dbReference type="SAM" id="Phobius"/>
    </source>
</evidence>
<evidence type="ECO:0000313" key="13">
    <source>
        <dbReference type="EMBL" id="GJM62280.1"/>
    </source>
</evidence>
<evidence type="ECO:0000256" key="7">
    <source>
        <dbReference type="ARBA" id="ARBA00023173"/>
    </source>
</evidence>
<dbReference type="Gene3D" id="1.10.3080.10">
    <property type="entry name" value="Clc chloride channel"/>
    <property type="match status" value="1"/>
</dbReference>
<dbReference type="RefSeq" id="WP_338237589.1">
    <property type="nucleotide sequence ID" value="NZ_BQKE01000001.1"/>
</dbReference>
<feature type="transmembrane region" description="Helical" evidence="11">
    <location>
        <begin position="350"/>
        <end position="373"/>
    </location>
</feature>
<dbReference type="Gene3D" id="3.10.580.10">
    <property type="entry name" value="CBS-domain"/>
    <property type="match status" value="1"/>
</dbReference>
<evidence type="ECO:0000256" key="6">
    <source>
        <dbReference type="ARBA" id="ARBA00023136"/>
    </source>
</evidence>
<dbReference type="Proteomes" id="UP001310022">
    <property type="component" value="Unassembled WGS sequence"/>
</dbReference>
<keyword evidence="3 11" id="KW-0812">Transmembrane</keyword>
<proteinExistence type="predicted"/>
<keyword evidence="9" id="KW-0407">Ion channel</keyword>
<dbReference type="InterPro" id="IPR000644">
    <property type="entry name" value="CBS_dom"/>
</dbReference>
<feature type="transmembrane region" description="Helical" evidence="11">
    <location>
        <begin position="231"/>
        <end position="253"/>
    </location>
</feature>
<dbReference type="PRINTS" id="PR00762">
    <property type="entry name" value="CLCHANNEL"/>
</dbReference>
<dbReference type="GO" id="GO:0034707">
    <property type="term" value="C:chloride channel complex"/>
    <property type="evidence" value="ECO:0007669"/>
    <property type="project" value="UniProtKB-KW"/>
</dbReference>
<dbReference type="Pfam" id="PF00571">
    <property type="entry name" value="CBS"/>
    <property type="match status" value="2"/>
</dbReference>
<dbReference type="Pfam" id="PF00654">
    <property type="entry name" value="Voltage_CLC"/>
    <property type="match status" value="1"/>
</dbReference>
<keyword evidence="2" id="KW-0813">Transport</keyword>
<feature type="domain" description="CBS" evidence="12">
    <location>
        <begin position="464"/>
        <end position="524"/>
    </location>
</feature>
<dbReference type="InterPro" id="IPR050368">
    <property type="entry name" value="ClC-type_chloride_channel"/>
</dbReference>
<comment type="subcellular location">
    <subcellularLocation>
        <location evidence="1">Membrane</location>
        <topology evidence="1">Multi-pass membrane protein</topology>
    </subcellularLocation>
</comment>
<evidence type="ECO:0000256" key="5">
    <source>
        <dbReference type="ARBA" id="ARBA00023065"/>
    </source>
</evidence>
<evidence type="ECO:0000256" key="1">
    <source>
        <dbReference type="ARBA" id="ARBA00004141"/>
    </source>
</evidence>
<keyword evidence="5" id="KW-0406">Ion transport</keyword>
<dbReference type="GO" id="GO:0005254">
    <property type="term" value="F:chloride channel activity"/>
    <property type="evidence" value="ECO:0007669"/>
    <property type="project" value="UniProtKB-KW"/>
</dbReference>